<sequence>MGSGHQIQAPTPVLGMSQRVSLITQLLVPLSRAFLSPHRPLLSPLDRLEFSSPRKFVDTRGGRITCPLLSSSRTIDDEGLVT</sequence>
<evidence type="ECO:0000313" key="2">
    <source>
        <dbReference type="Proteomes" id="UP000249057"/>
    </source>
</evidence>
<gene>
    <name evidence="1" type="ORF">BO95DRAFT_4399</name>
</gene>
<reference evidence="1" key="1">
    <citation type="submission" date="2018-02" db="EMBL/GenBank/DDBJ databases">
        <title>The genomes of Aspergillus section Nigri reveals drivers in fungal speciation.</title>
        <authorList>
            <consortium name="DOE Joint Genome Institute"/>
            <person name="Vesth T.C."/>
            <person name="Nybo J."/>
            <person name="Theobald S."/>
            <person name="Brandl J."/>
            <person name="Frisvad J.C."/>
            <person name="Nielsen K.F."/>
            <person name="Lyhne E.K."/>
            <person name="Kogle M.E."/>
            <person name="Kuo A."/>
            <person name="Riley R."/>
            <person name="Clum A."/>
            <person name="Nolan M."/>
            <person name="Lipzen A."/>
            <person name="Salamov A."/>
            <person name="Henrissat B."/>
            <person name="Wiebenga A."/>
            <person name="De vries R.P."/>
            <person name="Grigoriev I.V."/>
            <person name="Mortensen U.H."/>
            <person name="Andersen M.R."/>
            <person name="Baker S.E."/>
        </authorList>
    </citation>
    <scope>NUCLEOTIDE SEQUENCE</scope>
    <source>
        <strain evidence="1">CBS 621.78</strain>
    </source>
</reference>
<evidence type="ECO:0000313" key="1">
    <source>
        <dbReference type="EMBL" id="RAH51477.1"/>
    </source>
</evidence>
<dbReference type="Proteomes" id="UP000249057">
    <property type="component" value="Unassembled WGS sequence"/>
</dbReference>
<keyword evidence="2" id="KW-1185">Reference proteome</keyword>
<dbReference type="EMBL" id="KZ825310">
    <property type="protein sequence ID" value="RAH51477.1"/>
    <property type="molecule type" value="Genomic_DNA"/>
</dbReference>
<name>A0ACD1GQG2_9EURO</name>
<protein>
    <submittedName>
        <fullName evidence="1">Uncharacterized protein</fullName>
    </submittedName>
</protein>
<accession>A0ACD1GQG2</accession>
<proteinExistence type="predicted"/>
<organism evidence="1 2">
    <name type="scientific">Aspergillus brunneoviolaceus CBS 621.78</name>
    <dbReference type="NCBI Taxonomy" id="1450534"/>
    <lineage>
        <taxon>Eukaryota</taxon>
        <taxon>Fungi</taxon>
        <taxon>Dikarya</taxon>
        <taxon>Ascomycota</taxon>
        <taxon>Pezizomycotina</taxon>
        <taxon>Eurotiomycetes</taxon>
        <taxon>Eurotiomycetidae</taxon>
        <taxon>Eurotiales</taxon>
        <taxon>Aspergillaceae</taxon>
        <taxon>Aspergillus</taxon>
        <taxon>Aspergillus subgen. Circumdati</taxon>
    </lineage>
</organism>